<organism evidence="2 3">
    <name type="scientific">Paenibacillus nasutitermitis</name>
    <dbReference type="NCBI Taxonomy" id="1652958"/>
    <lineage>
        <taxon>Bacteria</taxon>
        <taxon>Bacillati</taxon>
        <taxon>Bacillota</taxon>
        <taxon>Bacilli</taxon>
        <taxon>Bacillales</taxon>
        <taxon>Paenibacillaceae</taxon>
        <taxon>Paenibacillus</taxon>
    </lineage>
</organism>
<keyword evidence="3" id="KW-1185">Reference proteome</keyword>
<dbReference type="Pfam" id="PF03640">
    <property type="entry name" value="Lipoprotein_15"/>
    <property type="match status" value="2"/>
</dbReference>
<dbReference type="PANTHER" id="PTHR39335">
    <property type="entry name" value="BLL4220 PROTEIN"/>
    <property type="match status" value="1"/>
</dbReference>
<dbReference type="PANTHER" id="PTHR39335:SF1">
    <property type="entry name" value="BLL4220 PROTEIN"/>
    <property type="match status" value="1"/>
</dbReference>
<feature type="region of interest" description="Disordered" evidence="1">
    <location>
        <begin position="37"/>
        <end position="59"/>
    </location>
</feature>
<name>A0A917DR08_9BACL</name>
<proteinExistence type="predicted"/>
<dbReference type="Proteomes" id="UP000612456">
    <property type="component" value="Unassembled WGS sequence"/>
</dbReference>
<evidence type="ECO:0000313" key="3">
    <source>
        <dbReference type="Proteomes" id="UP000612456"/>
    </source>
</evidence>
<evidence type="ECO:0000256" key="1">
    <source>
        <dbReference type="SAM" id="MobiDB-lite"/>
    </source>
</evidence>
<reference evidence="2" key="2">
    <citation type="submission" date="2020-09" db="EMBL/GenBank/DDBJ databases">
        <authorList>
            <person name="Sun Q."/>
            <person name="Zhou Y."/>
        </authorList>
    </citation>
    <scope>NUCLEOTIDE SEQUENCE</scope>
    <source>
        <strain evidence="2">CGMCC 1.15178</strain>
    </source>
</reference>
<comment type="caution">
    <text evidence="2">The sequence shown here is derived from an EMBL/GenBank/DDBJ whole genome shotgun (WGS) entry which is preliminary data.</text>
</comment>
<dbReference type="InterPro" id="IPR005297">
    <property type="entry name" value="Lipoprotein_repeat"/>
</dbReference>
<reference evidence="2" key="1">
    <citation type="journal article" date="2014" name="Int. J. Syst. Evol. Microbiol.">
        <title>Complete genome sequence of Corynebacterium casei LMG S-19264T (=DSM 44701T), isolated from a smear-ripened cheese.</title>
        <authorList>
            <consortium name="US DOE Joint Genome Institute (JGI-PGF)"/>
            <person name="Walter F."/>
            <person name="Albersmeier A."/>
            <person name="Kalinowski J."/>
            <person name="Ruckert C."/>
        </authorList>
    </citation>
    <scope>NUCLEOTIDE SEQUENCE</scope>
    <source>
        <strain evidence="2">CGMCC 1.15178</strain>
    </source>
</reference>
<evidence type="ECO:0008006" key="4">
    <source>
        <dbReference type="Google" id="ProtNLM"/>
    </source>
</evidence>
<dbReference type="PROSITE" id="PS51257">
    <property type="entry name" value="PROKAR_LIPOPROTEIN"/>
    <property type="match status" value="1"/>
</dbReference>
<accession>A0A917DR08</accession>
<dbReference type="AlphaFoldDB" id="A0A917DR08"/>
<feature type="compositionally biased region" description="Polar residues" evidence="1">
    <location>
        <begin position="41"/>
        <end position="57"/>
    </location>
</feature>
<dbReference type="GO" id="GO:0043448">
    <property type="term" value="P:alkane catabolic process"/>
    <property type="evidence" value="ECO:0007669"/>
    <property type="project" value="TreeGrafter"/>
</dbReference>
<protein>
    <recommendedName>
        <fullName evidence="4">Secreted repeat protein with Y-X4-D motif</fullName>
    </recommendedName>
</protein>
<sequence length="174" mass="19405">MRLESEKNGGTYMKKGIFTLAILSIIFALAACGKSTEGKTETNQPTQAQTDQTNSEQAPADSLQLLKDDKAGEYLADPQGRALYYFKKDEAGKSNCSGDCLANWPVFTQENFDVPEGFDKKDFSTITREDNGEKQVTYKDFPLYYFAKDQQEGDVNGQGVKDVWFVVNSGTEFE</sequence>
<dbReference type="EMBL" id="BMHP01000001">
    <property type="protein sequence ID" value="GGD61568.1"/>
    <property type="molecule type" value="Genomic_DNA"/>
</dbReference>
<evidence type="ECO:0000313" key="2">
    <source>
        <dbReference type="EMBL" id="GGD61568.1"/>
    </source>
</evidence>
<gene>
    <name evidence="2" type="ORF">GCM10010911_19280</name>
</gene>